<sequence>DAIVRIHYYHVKEQFLGALRTSDLPGDYNNMKVFQDFSAHTMRRRKEYQLFTSELLWRGI</sequence>
<accession>A0AAD1TGH6</accession>
<dbReference type="Proteomes" id="UP001295444">
    <property type="component" value="Chromosome 12"/>
</dbReference>
<feature type="non-terminal residue" evidence="1">
    <location>
        <position position="60"/>
    </location>
</feature>
<proteinExistence type="predicted"/>
<keyword evidence="2" id="KW-1185">Reference proteome</keyword>
<dbReference type="EMBL" id="OW240923">
    <property type="protein sequence ID" value="CAH2324668.1"/>
    <property type="molecule type" value="Genomic_DNA"/>
</dbReference>
<evidence type="ECO:0000313" key="2">
    <source>
        <dbReference type="Proteomes" id="UP001295444"/>
    </source>
</evidence>
<evidence type="ECO:0000313" key="1">
    <source>
        <dbReference type="EMBL" id="CAH2324668.1"/>
    </source>
</evidence>
<feature type="non-terminal residue" evidence="1">
    <location>
        <position position="1"/>
    </location>
</feature>
<name>A0AAD1TGH6_PELCU</name>
<gene>
    <name evidence="1" type="ORF">PECUL_23A007579</name>
</gene>
<dbReference type="AlphaFoldDB" id="A0AAD1TGH6"/>
<reference evidence="1" key="1">
    <citation type="submission" date="2022-03" db="EMBL/GenBank/DDBJ databases">
        <authorList>
            <person name="Alioto T."/>
            <person name="Alioto T."/>
            <person name="Gomez Garrido J."/>
        </authorList>
    </citation>
    <scope>NUCLEOTIDE SEQUENCE</scope>
</reference>
<organism evidence="1 2">
    <name type="scientific">Pelobates cultripes</name>
    <name type="common">Western spadefoot toad</name>
    <dbReference type="NCBI Taxonomy" id="61616"/>
    <lineage>
        <taxon>Eukaryota</taxon>
        <taxon>Metazoa</taxon>
        <taxon>Chordata</taxon>
        <taxon>Craniata</taxon>
        <taxon>Vertebrata</taxon>
        <taxon>Euteleostomi</taxon>
        <taxon>Amphibia</taxon>
        <taxon>Batrachia</taxon>
        <taxon>Anura</taxon>
        <taxon>Pelobatoidea</taxon>
        <taxon>Pelobatidae</taxon>
        <taxon>Pelobates</taxon>
    </lineage>
</organism>
<protein>
    <submittedName>
        <fullName evidence="1">Uncharacterized protein</fullName>
    </submittedName>
</protein>